<name>A0A5B7EWS9_PORTR</name>
<sequence>MQISTNDIVTKLVTDTDNGSLYPRNQFKELKRSNG</sequence>
<reference evidence="2 3" key="1">
    <citation type="submission" date="2019-05" db="EMBL/GenBank/DDBJ databases">
        <title>Another draft genome of Portunus trituberculatus and its Hox gene families provides insights of decapod evolution.</title>
        <authorList>
            <person name="Jeong J.-H."/>
            <person name="Song I."/>
            <person name="Kim S."/>
            <person name="Choi T."/>
            <person name="Kim D."/>
            <person name="Ryu S."/>
            <person name="Kim W."/>
        </authorList>
    </citation>
    <scope>NUCLEOTIDE SEQUENCE [LARGE SCALE GENOMIC DNA]</scope>
    <source>
        <tissue evidence="2">Muscle</tissue>
    </source>
</reference>
<protein>
    <submittedName>
        <fullName evidence="2">Uncharacterized protein</fullName>
    </submittedName>
</protein>
<organism evidence="2 3">
    <name type="scientific">Portunus trituberculatus</name>
    <name type="common">Swimming crab</name>
    <name type="synonym">Neptunus trituberculatus</name>
    <dbReference type="NCBI Taxonomy" id="210409"/>
    <lineage>
        <taxon>Eukaryota</taxon>
        <taxon>Metazoa</taxon>
        <taxon>Ecdysozoa</taxon>
        <taxon>Arthropoda</taxon>
        <taxon>Crustacea</taxon>
        <taxon>Multicrustacea</taxon>
        <taxon>Malacostraca</taxon>
        <taxon>Eumalacostraca</taxon>
        <taxon>Eucarida</taxon>
        <taxon>Decapoda</taxon>
        <taxon>Pleocyemata</taxon>
        <taxon>Brachyura</taxon>
        <taxon>Eubrachyura</taxon>
        <taxon>Portunoidea</taxon>
        <taxon>Portunidae</taxon>
        <taxon>Portuninae</taxon>
        <taxon>Portunus</taxon>
    </lineage>
</organism>
<gene>
    <name evidence="2" type="ORF">E2C01_030797</name>
</gene>
<keyword evidence="3" id="KW-1185">Reference proteome</keyword>
<evidence type="ECO:0000256" key="1">
    <source>
        <dbReference type="SAM" id="MobiDB-lite"/>
    </source>
</evidence>
<dbReference type="Proteomes" id="UP000324222">
    <property type="component" value="Unassembled WGS sequence"/>
</dbReference>
<evidence type="ECO:0000313" key="3">
    <source>
        <dbReference type="Proteomes" id="UP000324222"/>
    </source>
</evidence>
<dbReference type="EMBL" id="VSRR010003748">
    <property type="protein sequence ID" value="MPC37323.1"/>
    <property type="molecule type" value="Genomic_DNA"/>
</dbReference>
<proteinExistence type="predicted"/>
<dbReference type="AlphaFoldDB" id="A0A5B7EWS9"/>
<evidence type="ECO:0000313" key="2">
    <source>
        <dbReference type="EMBL" id="MPC37323.1"/>
    </source>
</evidence>
<comment type="caution">
    <text evidence="2">The sequence shown here is derived from an EMBL/GenBank/DDBJ whole genome shotgun (WGS) entry which is preliminary data.</text>
</comment>
<feature type="compositionally biased region" description="Basic and acidic residues" evidence="1">
    <location>
        <begin position="26"/>
        <end position="35"/>
    </location>
</feature>
<accession>A0A5B7EWS9</accession>
<feature type="region of interest" description="Disordered" evidence="1">
    <location>
        <begin position="16"/>
        <end position="35"/>
    </location>
</feature>